<organism evidence="4 5">
    <name type="scientific">Acetivibrio clariflavus (strain DSM 19732 / NBRC 101661 / EBR45)</name>
    <name type="common">Clostridium clariflavum</name>
    <dbReference type="NCBI Taxonomy" id="720554"/>
    <lineage>
        <taxon>Bacteria</taxon>
        <taxon>Bacillati</taxon>
        <taxon>Bacillota</taxon>
        <taxon>Clostridia</taxon>
        <taxon>Eubacteriales</taxon>
        <taxon>Oscillospiraceae</taxon>
        <taxon>Acetivibrio</taxon>
    </lineage>
</organism>
<name>G8LUI1_ACECE</name>
<dbReference type="InterPro" id="IPR001119">
    <property type="entry name" value="SLH_dom"/>
</dbReference>
<dbReference type="EMBL" id="CP003065">
    <property type="protein sequence ID" value="AEV70629.1"/>
    <property type="molecule type" value="Genomic_DNA"/>
</dbReference>
<evidence type="ECO:0000259" key="3">
    <source>
        <dbReference type="PROSITE" id="PS51272"/>
    </source>
</evidence>
<reference evidence="5" key="1">
    <citation type="submission" date="2011-12" db="EMBL/GenBank/DDBJ databases">
        <title>Complete sequence of Clostridium clariflavum DSM 19732.</title>
        <authorList>
            <consortium name="US DOE Joint Genome Institute"/>
            <person name="Lucas S."/>
            <person name="Han J."/>
            <person name="Lapidus A."/>
            <person name="Cheng J.-F."/>
            <person name="Goodwin L."/>
            <person name="Pitluck S."/>
            <person name="Peters L."/>
            <person name="Teshima H."/>
            <person name="Detter J.C."/>
            <person name="Han C."/>
            <person name="Tapia R."/>
            <person name="Land M."/>
            <person name="Hauser L."/>
            <person name="Kyrpides N."/>
            <person name="Ivanova N."/>
            <person name="Pagani I."/>
            <person name="Kitzmiller T."/>
            <person name="Lynd L."/>
            <person name="Izquierdo J."/>
            <person name="Woyke T."/>
        </authorList>
    </citation>
    <scope>NUCLEOTIDE SEQUENCE [LARGE SCALE GENOMIC DNA]</scope>
    <source>
        <strain evidence="5">DSM 19732 / NBRC 101661 / EBR45</strain>
    </source>
</reference>
<evidence type="ECO:0000313" key="4">
    <source>
        <dbReference type="EMBL" id="AEV70629.1"/>
    </source>
</evidence>
<dbReference type="KEGG" id="ccl:Clocl_4202"/>
<sequence precursor="true">MKIFKKILGMIVAASIISSIVYTPALANTYIYEKEANILYKLDLYKGINETWFDPDLGTSLDRQTGVVMLLRIFGQEEEAKSLTYEKANAILSKFKDANKIADWSKRQVAYAVEKGYVKGYSEDSTFRPNVGLNGKAYCSLILQQLGYDGDFQYDKAATKLSEVGGLTTIQANLFNSDAILIKDSLVGISYGALQAKYKADGERLIKKLVEKGIVSAEKAKEVGLWYAEIISVEEIEDVVVNAGVAPKLPKSVEVEYDDGTKETVSVSWPYVDTSKVGEQTVYGEISGTSIKAKVKVIVVPDKLSVKAVSSGNLKEIIIEFSKPVENEDEATNKGNYDVEGNSVINAELSDDKMTVTLLLKNALKQQSDVEVIVDKKVGLEEDAELRIDNIKDVTTPEIVDVTSVGNGLVKVTFSEPVQNATTASNYTIDGKLFGSSQTTLSSNGKTVSFYLVRRLSSGSHKLAVKNKVSDYAGYIVEDNEVTFTVEKDDKAPTAKIKSATQTKVVIVFSEEIEIPDEENIITDTKATIEKIELADDNKTLTIYFDIDNALPAAGGKIIIEDVTDFSGNSTDIKLTVTPDYDVTRPEYVGYVIKNQKEIVLEFSEEVFSKYGEFELKDSDEDTIPLSDPTYYTEDGEYIKSKLVLKRADGLEFESGNYELTISGVTDLNPLKNVMIEKTVKITVDDKTPPSVSDVYINKEDNKLYIKFNEDVDERSATDYSNYLCTVNGIAWRINKRSAKIELLSDEQTVCITFSSDKNDYDEEVILVEKISRVQVEAVRDKKGNEMSAVSISSKDFKSDNTTAPKIISAAATDKNTIVVKIKGSINANTLEPDDFYITAGKDKYGNDIVITAWDAVYDADNNEIILTVNADIESDGTFNGKSIYLDLEDEDDIDTVNIFNQKLSISSSIKVTEDFKPVAKSIDSAYYEKNVGTIVYVRLSENLKLIHGEQLNANDSSQFRIKVNGKTVDAKIYYYNAESKDDKDTDVDETYARFKIVIEGNHRGDKVQVIFYRATKATIVDASGNALDDFNFTETVD</sequence>
<keyword evidence="2" id="KW-0677">Repeat</keyword>
<evidence type="ECO:0000313" key="5">
    <source>
        <dbReference type="Proteomes" id="UP000005435"/>
    </source>
</evidence>
<dbReference type="InterPro" id="IPR014755">
    <property type="entry name" value="Cu-Rt/internalin_Ig-like"/>
</dbReference>
<feature type="domain" description="SLH" evidence="3">
    <location>
        <begin position="92"/>
        <end position="156"/>
    </location>
</feature>
<reference evidence="4 5" key="2">
    <citation type="journal article" date="2012" name="Stand. Genomic Sci.">
        <title>Complete Genome Sequence of Clostridium clariflavum DSM 19732.</title>
        <authorList>
            <person name="Izquierdo J.A."/>
            <person name="Goodwin L."/>
            <person name="Davenport K.W."/>
            <person name="Teshima H."/>
            <person name="Bruce D."/>
            <person name="Detter C."/>
            <person name="Tapia R."/>
            <person name="Han S."/>
            <person name="Land M."/>
            <person name="Hauser L."/>
            <person name="Jeffries C.D."/>
            <person name="Han J."/>
            <person name="Pitluck S."/>
            <person name="Nolan M."/>
            <person name="Chen A."/>
            <person name="Huntemann M."/>
            <person name="Mavromatis K."/>
            <person name="Mikhailova N."/>
            <person name="Liolios K."/>
            <person name="Woyke T."/>
            <person name="Lynd L.R."/>
        </authorList>
    </citation>
    <scope>NUCLEOTIDE SEQUENCE [LARGE SCALE GENOMIC DNA]</scope>
    <source>
        <strain evidence="5">DSM 19732 / NBRC 101661 / EBR45</strain>
    </source>
</reference>
<dbReference type="Gene3D" id="2.60.40.1220">
    <property type="match status" value="5"/>
</dbReference>
<dbReference type="STRING" id="720554.Clocl_4202"/>
<protein>
    <submittedName>
        <fullName evidence="4">Ig-like domain-containing protein,putative S-layer protein</fullName>
    </submittedName>
</protein>
<keyword evidence="1" id="KW-0732">Signal</keyword>
<evidence type="ECO:0000256" key="1">
    <source>
        <dbReference type="ARBA" id="ARBA00022729"/>
    </source>
</evidence>
<dbReference type="Pfam" id="PF07532">
    <property type="entry name" value="Big_4"/>
    <property type="match status" value="1"/>
</dbReference>
<dbReference type="Pfam" id="PF00395">
    <property type="entry name" value="SLH"/>
    <property type="match status" value="1"/>
</dbReference>
<evidence type="ECO:0000256" key="2">
    <source>
        <dbReference type="ARBA" id="ARBA00022737"/>
    </source>
</evidence>
<proteinExistence type="predicted"/>
<dbReference type="InterPro" id="IPR011081">
    <property type="entry name" value="Big_4"/>
</dbReference>
<dbReference type="RefSeq" id="WP_014257124.1">
    <property type="nucleotide sequence ID" value="NC_016627.1"/>
</dbReference>
<dbReference type="eggNOG" id="COG0544">
    <property type="taxonomic scope" value="Bacteria"/>
</dbReference>
<keyword evidence="5" id="KW-1185">Reference proteome</keyword>
<dbReference type="HOGENOM" id="CLU_290820_0_0_9"/>
<dbReference type="OrthoDB" id="1699243at2"/>
<gene>
    <name evidence="4" type="ordered locus">Clocl_4202</name>
</gene>
<dbReference type="Proteomes" id="UP000005435">
    <property type="component" value="Chromosome"/>
</dbReference>
<accession>G8LUI1</accession>
<dbReference type="AlphaFoldDB" id="G8LUI1"/>
<dbReference type="PROSITE" id="PS51272">
    <property type="entry name" value="SLH"/>
    <property type="match status" value="1"/>
</dbReference>